<name>A0A8S1IYB3_9CHLO</name>
<comment type="caution">
    <text evidence="1">The sequence shown here is derived from an EMBL/GenBank/DDBJ whole genome shotgun (WGS) entry which is preliminary data.</text>
</comment>
<dbReference type="Proteomes" id="UP000708148">
    <property type="component" value="Unassembled WGS sequence"/>
</dbReference>
<dbReference type="OrthoDB" id="843225at2759"/>
<accession>A0A8S1IYB3</accession>
<gene>
    <name evidence="1" type="ORF">OSTQU699_LOCUS5537</name>
</gene>
<protein>
    <recommendedName>
        <fullName evidence="3">UspA domain-containing protein</fullName>
    </recommendedName>
</protein>
<reference evidence="1" key="1">
    <citation type="submission" date="2020-12" db="EMBL/GenBank/DDBJ databases">
        <authorList>
            <person name="Iha C."/>
        </authorList>
    </citation>
    <scope>NUCLEOTIDE SEQUENCE</scope>
</reference>
<evidence type="ECO:0008006" key="3">
    <source>
        <dbReference type="Google" id="ProtNLM"/>
    </source>
</evidence>
<dbReference type="AlphaFoldDB" id="A0A8S1IYB3"/>
<dbReference type="EMBL" id="CAJHUC010001192">
    <property type="protein sequence ID" value="CAD7700178.1"/>
    <property type="molecule type" value="Genomic_DNA"/>
</dbReference>
<sequence>MELQNGTLTCLPIAPLAVPQLREALGFRSAKRRAEHGRCRPARIAAREARPRWRVATRAAEAEREAVAARREENGSGRQLVVAVDDSEESEKALKWTVDNFYRSGTQSPDTNAAAPRHYVHRIHEAHKDGGPMIVTAPKTFICSYLASRPSCWKPRGAVRGAVRRHE</sequence>
<organism evidence="1 2">
    <name type="scientific">Ostreobium quekettii</name>
    <dbReference type="NCBI Taxonomy" id="121088"/>
    <lineage>
        <taxon>Eukaryota</taxon>
        <taxon>Viridiplantae</taxon>
        <taxon>Chlorophyta</taxon>
        <taxon>core chlorophytes</taxon>
        <taxon>Ulvophyceae</taxon>
        <taxon>TCBD clade</taxon>
        <taxon>Bryopsidales</taxon>
        <taxon>Ostreobineae</taxon>
        <taxon>Ostreobiaceae</taxon>
        <taxon>Ostreobium</taxon>
    </lineage>
</organism>
<proteinExistence type="predicted"/>
<evidence type="ECO:0000313" key="1">
    <source>
        <dbReference type="EMBL" id="CAD7700178.1"/>
    </source>
</evidence>
<keyword evidence="2" id="KW-1185">Reference proteome</keyword>
<evidence type="ECO:0000313" key="2">
    <source>
        <dbReference type="Proteomes" id="UP000708148"/>
    </source>
</evidence>